<name>A0A660SHM4_UNCW3</name>
<organism evidence="2 3">
    <name type="scientific">candidate division WOR-3 bacterium</name>
    <dbReference type="NCBI Taxonomy" id="2052148"/>
    <lineage>
        <taxon>Bacteria</taxon>
        <taxon>Bacteria division WOR-3</taxon>
    </lineage>
</organism>
<protein>
    <submittedName>
        <fullName evidence="2">Uncharacterized protein</fullName>
    </submittedName>
</protein>
<sequence length="151" mass="17011">MGRHPCHPDHQTRSGGGFEEIGTAAGREFIDRSPPRGKRCEYRVRSQGEFPPNSGNYYYSGYSNTVQVEIPFCNAPKLLSVRCPTSDSVRIVWQDNSKIEWKGEIWTTYPPPLLLPLRGRRGGGESFDLTAIKSLIPLSLRLDFSIELEVV</sequence>
<accession>A0A660SHM4</accession>
<dbReference type="AlphaFoldDB" id="A0A660SHM4"/>
<evidence type="ECO:0000313" key="2">
    <source>
        <dbReference type="EMBL" id="RKX70309.1"/>
    </source>
</evidence>
<evidence type="ECO:0000256" key="1">
    <source>
        <dbReference type="SAM" id="MobiDB-lite"/>
    </source>
</evidence>
<feature type="region of interest" description="Disordered" evidence="1">
    <location>
        <begin position="1"/>
        <end position="20"/>
    </location>
</feature>
<dbReference type="Proteomes" id="UP000268469">
    <property type="component" value="Unassembled WGS sequence"/>
</dbReference>
<comment type="caution">
    <text evidence="2">The sequence shown here is derived from an EMBL/GenBank/DDBJ whole genome shotgun (WGS) entry which is preliminary data.</text>
</comment>
<proteinExistence type="predicted"/>
<feature type="compositionally biased region" description="Basic and acidic residues" evidence="1">
    <location>
        <begin position="1"/>
        <end position="12"/>
    </location>
</feature>
<gene>
    <name evidence="2" type="ORF">DRP53_05410</name>
</gene>
<evidence type="ECO:0000313" key="3">
    <source>
        <dbReference type="Proteomes" id="UP000268469"/>
    </source>
</evidence>
<dbReference type="EMBL" id="QNBE01000043">
    <property type="protein sequence ID" value="RKX70309.1"/>
    <property type="molecule type" value="Genomic_DNA"/>
</dbReference>
<reference evidence="2 3" key="1">
    <citation type="submission" date="2018-06" db="EMBL/GenBank/DDBJ databases">
        <title>Extensive metabolic versatility and redundancy in microbially diverse, dynamic hydrothermal sediments.</title>
        <authorList>
            <person name="Dombrowski N."/>
            <person name="Teske A."/>
            <person name="Baker B.J."/>
        </authorList>
    </citation>
    <scope>NUCLEOTIDE SEQUENCE [LARGE SCALE GENOMIC DNA]</scope>
    <source>
        <strain evidence="2">B36_G15</strain>
    </source>
</reference>